<name>A0A3M0BY61_9PROT</name>
<keyword evidence="5 6" id="KW-0472">Membrane</keyword>
<dbReference type="GO" id="GO:0140359">
    <property type="term" value="F:ABC-type transporter activity"/>
    <property type="evidence" value="ECO:0007669"/>
    <property type="project" value="InterPro"/>
</dbReference>
<reference evidence="7 8" key="1">
    <citation type="submission" date="2018-10" db="EMBL/GenBank/DDBJ databases">
        <title>Genomic Encyclopedia of Archaeal and Bacterial Type Strains, Phase II (KMG-II): from individual species to whole genera.</title>
        <authorList>
            <person name="Goeker M."/>
        </authorList>
    </citation>
    <scope>NUCLEOTIDE SEQUENCE [LARGE SCALE GENOMIC DNA]</scope>
    <source>
        <strain evidence="7 8">DSM 25217</strain>
    </source>
</reference>
<dbReference type="Proteomes" id="UP000271227">
    <property type="component" value="Unassembled WGS sequence"/>
</dbReference>
<accession>A0A3M0BY61</accession>
<dbReference type="RefSeq" id="WP_121940325.1">
    <property type="nucleotide sequence ID" value="NZ_REFR01000016.1"/>
</dbReference>
<evidence type="ECO:0000256" key="5">
    <source>
        <dbReference type="ARBA" id="ARBA00023136"/>
    </source>
</evidence>
<comment type="subcellular location">
    <subcellularLocation>
        <location evidence="1">Cell membrane</location>
        <topology evidence="1">Multi-pass membrane protein</topology>
    </subcellularLocation>
</comment>
<feature type="transmembrane region" description="Helical" evidence="6">
    <location>
        <begin position="27"/>
        <end position="50"/>
    </location>
</feature>
<dbReference type="InterPro" id="IPR051449">
    <property type="entry name" value="ABC-2_transporter_component"/>
</dbReference>
<dbReference type="PANTHER" id="PTHR30294:SF29">
    <property type="entry name" value="MULTIDRUG ABC TRANSPORTER PERMEASE YBHS-RELATED"/>
    <property type="match status" value="1"/>
</dbReference>
<dbReference type="EMBL" id="REFR01000016">
    <property type="protein sequence ID" value="RMB01505.1"/>
    <property type="molecule type" value="Genomic_DNA"/>
</dbReference>
<feature type="transmembrane region" description="Helical" evidence="6">
    <location>
        <begin position="176"/>
        <end position="198"/>
    </location>
</feature>
<evidence type="ECO:0000313" key="8">
    <source>
        <dbReference type="Proteomes" id="UP000271227"/>
    </source>
</evidence>
<keyword evidence="4 6" id="KW-1133">Transmembrane helix</keyword>
<evidence type="ECO:0000256" key="6">
    <source>
        <dbReference type="SAM" id="Phobius"/>
    </source>
</evidence>
<organism evidence="7 8">
    <name type="scientific">Eilatimonas milleporae</name>
    <dbReference type="NCBI Taxonomy" id="911205"/>
    <lineage>
        <taxon>Bacteria</taxon>
        <taxon>Pseudomonadati</taxon>
        <taxon>Pseudomonadota</taxon>
        <taxon>Alphaproteobacteria</taxon>
        <taxon>Kordiimonadales</taxon>
        <taxon>Kordiimonadaceae</taxon>
        <taxon>Eilatimonas</taxon>
    </lineage>
</organism>
<feature type="transmembrane region" description="Helical" evidence="6">
    <location>
        <begin position="70"/>
        <end position="89"/>
    </location>
</feature>
<evidence type="ECO:0000256" key="3">
    <source>
        <dbReference type="ARBA" id="ARBA00022692"/>
    </source>
</evidence>
<feature type="transmembrane region" description="Helical" evidence="6">
    <location>
        <begin position="146"/>
        <end position="164"/>
    </location>
</feature>
<keyword evidence="2" id="KW-1003">Cell membrane</keyword>
<comment type="caution">
    <text evidence="7">The sequence shown here is derived from an EMBL/GenBank/DDBJ whole genome shotgun (WGS) entry which is preliminary data.</text>
</comment>
<proteinExistence type="predicted"/>
<sequence length="260" mass="28582">MSRVDGQDATPYSATLRATGTIFAREFTAYFATPLAYVFLIIFLTLQGLFTFYLGQFYEREQADLSAFFAYHPWLYLFLIPAVAMRLWAEDRKAGTLELLLTLPLPAGSVVLGKYLAALAFTGLALVLTFPVWITVNWLGDPDNGVILTAYMGSFLMAAAYLAIGSAMSAVTRNQVVAFILSVAVCFLFVVSGLSMVLDVFSGWAPDALVLAVANLSFLSHFDNLQRGVLGLNDIVYFLAVIALWLWITRVIVDAKREVG</sequence>
<dbReference type="Pfam" id="PF12679">
    <property type="entry name" value="ABC2_membrane_2"/>
    <property type="match status" value="1"/>
</dbReference>
<feature type="transmembrane region" description="Helical" evidence="6">
    <location>
        <begin position="234"/>
        <end position="253"/>
    </location>
</feature>
<dbReference type="AlphaFoldDB" id="A0A3M0BY61"/>
<evidence type="ECO:0000256" key="2">
    <source>
        <dbReference type="ARBA" id="ARBA00022475"/>
    </source>
</evidence>
<protein>
    <submittedName>
        <fullName evidence="7">ABC-2 type transport system permease protein</fullName>
    </submittedName>
</protein>
<dbReference type="OrthoDB" id="9794512at2"/>
<dbReference type="InParanoid" id="A0A3M0BY61"/>
<evidence type="ECO:0000256" key="4">
    <source>
        <dbReference type="ARBA" id="ARBA00022989"/>
    </source>
</evidence>
<evidence type="ECO:0000313" key="7">
    <source>
        <dbReference type="EMBL" id="RMB01505.1"/>
    </source>
</evidence>
<gene>
    <name evidence="7" type="ORF">BXY39_3692</name>
</gene>
<keyword evidence="8" id="KW-1185">Reference proteome</keyword>
<evidence type="ECO:0000256" key="1">
    <source>
        <dbReference type="ARBA" id="ARBA00004651"/>
    </source>
</evidence>
<dbReference type="GO" id="GO:0005886">
    <property type="term" value="C:plasma membrane"/>
    <property type="evidence" value="ECO:0007669"/>
    <property type="project" value="UniProtKB-SubCell"/>
</dbReference>
<dbReference type="PANTHER" id="PTHR30294">
    <property type="entry name" value="MEMBRANE COMPONENT OF ABC TRANSPORTER YHHJ-RELATED"/>
    <property type="match status" value="1"/>
</dbReference>
<keyword evidence="3 6" id="KW-0812">Transmembrane</keyword>
<feature type="transmembrane region" description="Helical" evidence="6">
    <location>
        <begin position="110"/>
        <end position="134"/>
    </location>
</feature>